<dbReference type="InterPro" id="IPR002018">
    <property type="entry name" value="CarbesteraseB"/>
</dbReference>
<protein>
    <recommendedName>
        <fullName evidence="3">Carboxylic ester hydrolase</fullName>
        <ecNumber evidence="3">3.1.1.-</ecNumber>
    </recommendedName>
</protein>
<dbReference type="InterPro" id="IPR050309">
    <property type="entry name" value="Type-B_Carboxylest/Lipase"/>
</dbReference>
<dbReference type="PROSITE" id="PS00941">
    <property type="entry name" value="CARBOXYLESTERASE_B_2"/>
    <property type="match status" value="1"/>
</dbReference>
<accession>A0A319D4F4</accession>
<keyword evidence="6" id="KW-1185">Reference proteome</keyword>
<gene>
    <name evidence="5" type="ORF">BO71DRAFT_421142</name>
</gene>
<name>A0A319D4F4_9EURO</name>
<feature type="domain" description="Carboxylesterase type B" evidence="4">
    <location>
        <begin position="9"/>
        <end position="243"/>
    </location>
</feature>
<evidence type="ECO:0000313" key="6">
    <source>
        <dbReference type="Proteomes" id="UP000247810"/>
    </source>
</evidence>
<dbReference type="Proteomes" id="UP000247810">
    <property type="component" value="Unassembled WGS sequence"/>
</dbReference>
<dbReference type="GO" id="GO:0016787">
    <property type="term" value="F:hydrolase activity"/>
    <property type="evidence" value="ECO:0007669"/>
    <property type="project" value="UniProtKB-KW"/>
</dbReference>
<evidence type="ECO:0000256" key="1">
    <source>
        <dbReference type="ARBA" id="ARBA00005964"/>
    </source>
</evidence>
<dbReference type="OrthoDB" id="408631at2759"/>
<sequence>MHDALETAARRPHPRCPPSVALDYCAVVAATEVNDGHIVSESIDCSTSEDCLFLDIWAPANSTGTKLPVLMYTFCGGFTHGSKIQNTPEGLYDLSKDFIFHEGGNANTAVWDVTQALEWVQKYIGAFGGDPDAVTLAGFSAGASQVMFQMTRFSGRAPQLFDRAYIMSPGYVPGAGHHQAEAYWQNVSTAAGCPGGDITCMRSVNFTSLLTTASDVASEYNYQLQPRVDGNIVADTYEAQLYQKRFNFTGPVFPAITDDVIAEILKLYPAHRYPDEGYRLSDIRQSFDLTGKDLALTQALHDETWNSIVNQDDATHGTDQYYYFYSTYSTVPVNGLGSSTSVNVTVARQMQKYPLSFVLSGNPNTLWPNDKIHWPKYGNKTNTLSFNATLSITTDDLANDKSVFWNKALWY</sequence>
<dbReference type="PANTHER" id="PTHR11559">
    <property type="entry name" value="CARBOXYLESTERASE"/>
    <property type="match status" value="1"/>
</dbReference>
<dbReference type="SUPFAM" id="SSF53474">
    <property type="entry name" value="alpha/beta-Hydrolases"/>
    <property type="match status" value="1"/>
</dbReference>
<dbReference type="AlphaFoldDB" id="A0A319D4F4"/>
<dbReference type="EC" id="3.1.1.-" evidence="3"/>
<dbReference type="STRING" id="1448320.A0A319D4F4"/>
<dbReference type="InterPro" id="IPR029058">
    <property type="entry name" value="AB_hydrolase_fold"/>
</dbReference>
<evidence type="ECO:0000259" key="4">
    <source>
        <dbReference type="Pfam" id="PF00135"/>
    </source>
</evidence>
<evidence type="ECO:0000313" key="5">
    <source>
        <dbReference type="EMBL" id="PYH91981.1"/>
    </source>
</evidence>
<dbReference type="Pfam" id="PF00135">
    <property type="entry name" value="COesterase"/>
    <property type="match status" value="1"/>
</dbReference>
<keyword evidence="2 3" id="KW-0378">Hydrolase</keyword>
<comment type="similarity">
    <text evidence="1 3">Belongs to the type-B carboxylesterase/lipase family.</text>
</comment>
<dbReference type="VEuPathDB" id="FungiDB:BO71DRAFT_421142"/>
<dbReference type="InterPro" id="IPR019819">
    <property type="entry name" value="Carboxylesterase_B_CS"/>
</dbReference>
<organism evidence="5 6">
    <name type="scientific">Aspergillus ellipticus CBS 707.79</name>
    <dbReference type="NCBI Taxonomy" id="1448320"/>
    <lineage>
        <taxon>Eukaryota</taxon>
        <taxon>Fungi</taxon>
        <taxon>Dikarya</taxon>
        <taxon>Ascomycota</taxon>
        <taxon>Pezizomycotina</taxon>
        <taxon>Eurotiomycetes</taxon>
        <taxon>Eurotiomycetidae</taxon>
        <taxon>Eurotiales</taxon>
        <taxon>Aspergillaceae</taxon>
        <taxon>Aspergillus</taxon>
        <taxon>Aspergillus subgen. Circumdati</taxon>
    </lineage>
</organism>
<reference evidence="5 6" key="1">
    <citation type="submission" date="2018-02" db="EMBL/GenBank/DDBJ databases">
        <title>The genomes of Aspergillus section Nigri reveals drivers in fungal speciation.</title>
        <authorList>
            <consortium name="DOE Joint Genome Institute"/>
            <person name="Vesth T.C."/>
            <person name="Nybo J."/>
            <person name="Theobald S."/>
            <person name="Brandl J."/>
            <person name="Frisvad J.C."/>
            <person name="Nielsen K.F."/>
            <person name="Lyhne E.K."/>
            <person name="Kogle M.E."/>
            <person name="Kuo A."/>
            <person name="Riley R."/>
            <person name="Clum A."/>
            <person name="Nolan M."/>
            <person name="Lipzen A."/>
            <person name="Salamov A."/>
            <person name="Henrissat B."/>
            <person name="Wiebenga A."/>
            <person name="De vries R.P."/>
            <person name="Grigoriev I.V."/>
            <person name="Mortensen U.H."/>
            <person name="Andersen M.R."/>
            <person name="Baker S.E."/>
        </authorList>
    </citation>
    <scope>NUCLEOTIDE SEQUENCE [LARGE SCALE GENOMIC DNA]</scope>
    <source>
        <strain evidence="5 6">CBS 707.79</strain>
    </source>
</reference>
<evidence type="ECO:0000256" key="3">
    <source>
        <dbReference type="RuleBase" id="RU361235"/>
    </source>
</evidence>
<evidence type="ECO:0000256" key="2">
    <source>
        <dbReference type="ARBA" id="ARBA00022801"/>
    </source>
</evidence>
<dbReference type="Gene3D" id="3.40.50.1820">
    <property type="entry name" value="alpha/beta hydrolase"/>
    <property type="match status" value="2"/>
</dbReference>
<dbReference type="InterPro" id="IPR019826">
    <property type="entry name" value="Carboxylesterase_B_AS"/>
</dbReference>
<proteinExistence type="inferred from homology"/>
<dbReference type="PROSITE" id="PS00122">
    <property type="entry name" value="CARBOXYLESTERASE_B_1"/>
    <property type="match status" value="1"/>
</dbReference>
<dbReference type="EMBL" id="KZ825929">
    <property type="protein sequence ID" value="PYH91981.1"/>
    <property type="molecule type" value="Genomic_DNA"/>
</dbReference>